<reference evidence="8" key="1">
    <citation type="submission" date="2025-08" db="UniProtKB">
        <authorList>
            <consortium name="RefSeq"/>
        </authorList>
    </citation>
    <scope>IDENTIFICATION</scope>
    <source>
        <tissue evidence="8">Blood</tissue>
    </source>
</reference>
<dbReference type="GeneID" id="116563792"/>
<organism evidence="7 8">
    <name type="scientific">Sapajus apella</name>
    <name type="common">Brown-capped capuchin</name>
    <name type="synonym">Cebus apella</name>
    <dbReference type="NCBI Taxonomy" id="9515"/>
    <lineage>
        <taxon>Eukaryota</taxon>
        <taxon>Metazoa</taxon>
        <taxon>Chordata</taxon>
        <taxon>Craniata</taxon>
        <taxon>Vertebrata</taxon>
        <taxon>Euteleostomi</taxon>
        <taxon>Mammalia</taxon>
        <taxon>Eutheria</taxon>
        <taxon>Euarchontoglires</taxon>
        <taxon>Primates</taxon>
        <taxon>Haplorrhini</taxon>
        <taxon>Platyrrhini</taxon>
        <taxon>Cebidae</taxon>
        <taxon>Cebinae</taxon>
        <taxon>Sapajus</taxon>
    </lineage>
</organism>
<comment type="subcellular location">
    <subcellularLocation>
        <location evidence="1">Cytoplasm</location>
    </subcellularLocation>
</comment>
<dbReference type="GO" id="GO:0005737">
    <property type="term" value="C:cytoplasm"/>
    <property type="evidence" value="ECO:0007669"/>
    <property type="project" value="UniProtKB-SubCell"/>
</dbReference>
<dbReference type="GO" id="GO:0009615">
    <property type="term" value="P:response to virus"/>
    <property type="evidence" value="ECO:0007669"/>
    <property type="project" value="UniProtKB-ARBA"/>
</dbReference>
<dbReference type="AlphaFoldDB" id="A0A6J3JD33"/>
<dbReference type="FunFam" id="3.40.50.300:FF:001535">
    <property type="entry name" value="Interferon induced protein 44"/>
    <property type="match status" value="1"/>
</dbReference>
<dbReference type="InterPro" id="IPR006571">
    <property type="entry name" value="TLDc_dom"/>
</dbReference>
<dbReference type="PANTHER" id="PTHR14241">
    <property type="entry name" value="INTERFERON-INDUCED PROTEIN 44"/>
    <property type="match status" value="1"/>
</dbReference>
<protein>
    <recommendedName>
        <fullName evidence="5">Interferon-induced protein 44</fullName>
    </recommendedName>
</protein>
<dbReference type="PROSITE" id="PS51886">
    <property type="entry name" value="TLDC"/>
    <property type="match status" value="1"/>
</dbReference>
<dbReference type="SUPFAM" id="SSF52540">
    <property type="entry name" value="P-loop containing nucleoside triphosphate hydrolases"/>
    <property type="match status" value="1"/>
</dbReference>
<evidence type="ECO:0000259" key="6">
    <source>
        <dbReference type="PROSITE" id="PS51886"/>
    </source>
</evidence>
<accession>A0A6J3JD33</accession>
<comment type="similarity">
    <text evidence="2">Belongs to the IFI44 family.</text>
</comment>
<dbReference type="Pfam" id="PF07534">
    <property type="entry name" value="TLD"/>
    <property type="match status" value="1"/>
</dbReference>
<proteinExistence type="inferred from homology"/>
<comment type="function">
    <text evidence="4">This protein aggregates to form microtubular structures.</text>
</comment>
<evidence type="ECO:0000313" key="8">
    <source>
        <dbReference type="RefSeq" id="XP_032152398.1"/>
    </source>
</evidence>
<dbReference type="CTD" id="10561"/>
<evidence type="ECO:0000313" key="7">
    <source>
        <dbReference type="Proteomes" id="UP000504640"/>
    </source>
</evidence>
<dbReference type="RefSeq" id="XP_032152398.1">
    <property type="nucleotide sequence ID" value="XM_032296507.1"/>
</dbReference>
<evidence type="ECO:0000256" key="2">
    <source>
        <dbReference type="ARBA" id="ARBA00009243"/>
    </source>
</evidence>
<dbReference type="Gene3D" id="3.40.50.300">
    <property type="entry name" value="P-loop containing nucleotide triphosphate hydrolases"/>
    <property type="match status" value="1"/>
</dbReference>
<keyword evidence="7" id="KW-1185">Reference proteome</keyword>
<evidence type="ECO:0000256" key="3">
    <source>
        <dbReference type="ARBA" id="ARBA00022490"/>
    </source>
</evidence>
<dbReference type="GO" id="GO:0006955">
    <property type="term" value="P:immune response"/>
    <property type="evidence" value="ECO:0007669"/>
    <property type="project" value="TreeGrafter"/>
</dbReference>
<feature type="domain" description="TLDc" evidence="6">
    <location>
        <begin position="1"/>
        <end position="151"/>
    </location>
</feature>
<evidence type="ECO:0000256" key="5">
    <source>
        <dbReference type="ARBA" id="ARBA00073671"/>
    </source>
</evidence>
<keyword evidence="3" id="KW-0963">Cytoplasm</keyword>
<dbReference type="InterPro" id="IPR027417">
    <property type="entry name" value="P-loop_NTPase"/>
</dbReference>
<name>A0A6J3JD33_SAPAP</name>
<sequence>MAVTTRLTWLQEKILQNYIGEKRLSLLYKASVHGFCKQALLDRCCNQGPTLTVIYSGDHVIGAYSQMSYQQGKYAAILLFTLQGTKISKCETGRCTPEILFADENIQCNSIDFWINVSYQKVIMSLKKIENLGLGQNRAMSIQECEVFRCEDLLDERKMKVVTELRKSLLSALRTYEPYGSLVQKIRILLLGPIGAGKSSFFNSVRSVFQGHVTHQAFVGTNTTGTSEKYRTYSIRNGEDGSSLPFILCDSLGLGEKEEGLYVDDIVSILNGHIPDRYQFNPTKPITSSHHNYIDSPSLKDRIHCVAFVFDANSIEHFSSKMIAKIRSIRRLLIKYDMVHVALLTHLDNIDLITKSDLIEIDRCGRVKLKIEEFQRKLGFALPDILVVSNYSSEWELDPVKDVLILSALRRMLWAADDFLENLPLEQTGNQKKEIILKHEKGKK</sequence>
<gene>
    <name evidence="8" type="primary">IFI44</name>
</gene>
<dbReference type="PANTHER" id="PTHR14241:SF3">
    <property type="entry name" value="INTERFERON-INDUCED PROTEIN 44"/>
    <property type="match status" value="1"/>
</dbReference>
<evidence type="ECO:0000256" key="4">
    <source>
        <dbReference type="ARBA" id="ARBA00055327"/>
    </source>
</evidence>
<dbReference type="Proteomes" id="UP000504640">
    <property type="component" value="Unplaced"/>
</dbReference>
<evidence type="ECO:0000256" key="1">
    <source>
        <dbReference type="ARBA" id="ARBA00004496"/>
    </source>
</evidence>